<dbReference type="EMBL" id="LT575490">
    <property type="protein sequence ID" value="SAY44558.1"/>
    <property type="molecule type" value="Genomic_DNA"/>
</dbReference>
<sequence>MATLNAPTTPAADGKSSGAVPTPVFELVYGQKDITVDVTPYVLSISFTDKLSGESDEIQVELEDSDGRWRDAWYPGKGDTLLLKLGLEGQKLLNCGTFSIDEIELGGPPDTVSLRGLSASVTAAMRTRSNRGFENTTLLAIASRIAKKHALRLEGTIEPLKLDRVTQYNETDLAFMTRLAREYGYIVKVTHEALVFSHRVTLREAEPVHTLTPAMVGRYRLRDTINRIYKQAKVKYQDTRTKKMVTIGVKADGSIGPVAEETVSAKGKGQKPSSHATSADTLNMQSRARTRDEAVSKVCAGINRHNEYQREATLNLEGNVGLKAGNTLSLTGFGRLSGSWLVTAVRHDIDRQGGYSCELTLGQGPIANPHKKGKNGKAGTSREMVVIGKKADGSIGVVDKKTQSVKGKRR</sequence>
<organism evidence="2">
    <name type="scientific">Serratia marcescens</name>
    <dbReference type="NCBI Taxonomy" id="615"/>
    <lineage>
        <taxon>Bacteria</taxon>
        <taxon>Pseudomonadati</taxon>
        <taxon>Pseudomonadota</taxon>
        <taxon>Gammaproteobacteria</taxon>
        <taxon>Enterobacterales</taxon>
        <taxon>Yersiniaceae</taxon>
        <taxon>Serratia</taxon>
    </lineage>
</organism>
<name>A0A1C3HHR7_SERMA</name>
<evidence type="ECO:0000256" key="1">
    <source>
        <dbReference type="SAM" id="MobiDB-lite"/>
    </source>
</evidence>
<dbReference type="PANTHER" id="PTHR35862">
    <property type="entry name" value="FELS-2 PROPHAGE PROTEIN"/>
    <property type="match status" value="1"/>
</dbReference>
<dbReference type="Gene3D" id="3.55.50.10">
    <property type="entry name" value="Baseplate protein-like domains"/>
    <property type="match status" value="1"/>
</dbReference>
<reference evidence="2" key="1">
    <citation type="submission" date="2016-05" db="EMBL/GenBank/DDBJ databases">
        <authorList>
            <person name="Cock P.J.A."/>
            <person name="Cock P.J.A."/>
        </authorList>
    </citation>
    <scope>NUCLEOTIDE SEQUENCE</scope>
    <source>
        <strain evidence="2">PWN146_assembly</strain>
    </source>
</reference>
<protein>
    <submittedName>
        <fullName evidence="2">Phage late control gene D protein (GPD)</fullName>
    </submittedName>
</protein>
<dbReference type="PANTHER" id="PTHR35862:SF1">
    <property type="entry name" value="FELS-2 PROPHAGE PROTEIN"/>
    <property type="match status" value="1"/>
</dbReference>
<feature type="compositionally biased region" description="Polar residues" evidence="1">
    <location>
        <begin position="271"/>
        <end position="287"/>
    </location>
</feature>
<proteinExistence type="predicted"/>
<dbReference type="Pfam" id="PF05954">
    <property type="entry name" value="Phage_GPD"/>
    <property type="match status" value="1"/>
</dbReference>
<dbReference type="InterPro" id="IPR052726">
    <property type="entry name" value="Phage_Baseplate_Hub"/>
</dbReference>
<dbReference type="SUPFAM" id="SSF69279">
    <property type="entry name" value="Phage tail proteins"/>
    <property type="match status" value="1"/>
</dbReference>
<gene>
    <name evidence="2" type="ORF">PWN146_03268</name>
</gene>
<dbReference type="Gene3D" id="2.30.110.50">
    <property type="match status" value="1"/>
</dbReference>
<accession>A0A1C3HHR7</accession>
<dbReference type="AlphaFoldDB" id="A0A1C3HHR7"/>
<evidence type="ECO:0000313" key="2">
    <source>
        <dbReference type="EMBL" id="SAY44558.1"/>
    </source>
</evidence>
<dbReference type="Gene3D" id="4.10.220.110">
    <property type="match status" value="1"/>
</dbReference>
<feature type="region of interest" description="Disordered" evidence="1">
    <location>
        <begin position="261"/>
        <end position="290"/>
    </location>
</feature>